<name>A0A9N9Q3G9_9HELO</name>
<evidence type="ECO:0000313" key="2">
    <source>
        <dbReference type="Proteomes" id="UP000701801"/>
    </source>
</evidence>
<dbReference type="AlphaFoldDB" id="A0A9N9Q3G9"/>
<reference evidence="1" key="1">
    <citation type="submission" date="2021-07" db="EMBL/GenBank/DDBJ databases">
        <authorList>
            <person name="Durling M."/>
        </authorList>
    </citation>
    <scope>NUCLEOTIDE SEQUENCE</scope>
</reference>
<organism evidence="1 2">
    <name type="scientific">Hymenoscyphus albidus</name>
    <dbReference type="NCBI Taxonomy" id="595503"/>
    <lineage>
        <taxon>Eukaryota</taxon>
        <taxon>Fungi</taxon>
        <taxon>Dikarya</taxon>
        <taxon>Ascomycota</taxon>
        <taxon>Pezizomycotina</taxon>
        <taxon>Leotiomycetes</taxon>
        <taxon>Helotiales</taxon>
        <taxon>Helotiaceae</taxon>
        <taxon>Hymenoscyphus</taxon>
    </lineage>
</organism>
<proteinExistence type="predicted"/>
<sequence length="61" mass="7292">MACQQVLEGRYIDPTRLKIVLDRLFGTRGNYFVRLQLNCWILTVPRKLTEEQIESCYFESH</sequence>
<dbReference type="OrthoDB" id="3783539at2759"/>
<keyword evidence="2" id="KW-1185">Reference proteome</keyword>
<evidence type="ECO:0000313" key="1">
    <source>
        <dbReference type="EMBL" id="CAG8978315.1"/>
    </source>
</evidence>
<gene>
    <name evidence="1" type="ORF">HYALB_00005901</name>
</gene>
<dbReference type="Proteomes" id="UP000701801">
    <property type="component" value="Unassembled WGS sequence"/>
</dbReference>
<accession>A0A9N9Q3G9</accession>
<comment type="caution">
    <text evidence="1">The sequence shown here is derived from an EMBL/GenBank/DDBJ whole genome shotgun (WGS) entry which is preliminary data.</text>
</comment>
<dbReference type="EMBL" id="CAJVRM010000251">
    <property type="protein sequence ID" value="CAG8978315.1"/>
    <property type="molecule type" value="Genomic_DNA"/>
</dbReference>
<protein>
    <submittedName>
        <fullName evidence="1">Uncharacterized protein</fullName>
    </submittedName>
</protein>